<proteinExistence type="predicted"/>
<name>A0A0A7HF89_9CAUD</name>
<dbReference type="GeneID" id="26633720"/>
<dbReference type="EMBL" id="KP007360">
    <property type="protein sequence ID" value="AIZ02100.1"/>
    <property type="molecule type" value="Genomic_DNA"/>
</dbReference>
<accession>A0A0A7HF89</accession>
<organism evidence="1 2">
    <name type="scientific">Escherichia phage vB_EcoM_VR20</name>
    <dbReference type="NCBI Taxonomy" id="1567027"/>
    <lineage>
        <taxon>Viruses</taxon>
        <taxon>Duplodnaviria</taxon>
        <taxon>Heunggongvirae</taxon>
        <taxon>Uroviricota</taxon>
        <taxon>Caudoviricetes</taxon>
        <taxon>Pantevenvirales</taxon>
        <taxon>Straboviridae</taxon>
        <taxon>Tevenvirinae</taxon>
        <taxon>Gaprivervirus</taxon>
        <taxon>Gaprivervirus vr20</taxon>
    </lineage>
</organism>
<dbReference type="Pfam" id="PF11113">
    <property type="entry name" value="Phage_head_chap"/>
    <property type="match status" value="1"/>
</dbReference>
<dbReference type="OrthoDB" id="20005at10239"/>
<dbReference type="Proteomes" id="UP000030716">
    <property type="component" value="Segment"/>
</dbReference>
<dbReference type="KEGG" id="vg:26633720"/>
<protein>
    <submittedName>
        <fullName evidence="1">Head vertex assembly chaperone</fullName>
    </submittedName>
</protein>
<keyword evidence="2" id="KW-1185">Reference proteome</keyword>
<evidence type="ECO:0000313" key="1">
    <source>
        <dbReference type="EMBL" id="AIZ02100.1"/>
    </source>
</evidence>
<gene>
    <name evidence="1" type="ORF">VR20_042</name>
</gene>
<evidence type="ECO:0000313" key="2">
    <source>
        <dbReference type="Proteomes" id="UP000030716"/>
    </source>
</evidence>
<dbReference type="RefSeq" id="YP_009207221.1">
    <property type="nucleotide sequence ID" value="NC_028894.1"/>
</dbReference>
<dbReference type="InterPro" id="IPR021049">
    <property type="entry name" value="Phage_T4_Gp40"/>
</dbReference>
<reference evidence="1 2" key="1">
    <citation type="submission" date="2014-10" db="EMBL/GenBank/DDBJ databases">
        <title>VR bacteriophages - a small but diverse group of low-temperature viruses.</title>
        <authorList>
            <person name="Kaliniene L."/>
            <person name="Meskys R."/>
            <person name="Simoliunas E."/>
            <person name="Zajanckauskaite A."/>
            <person name="Truncaite L."/>
        </authorList>
    </citation>
    <scope>NUCLEOTIDE SEQUENCE [LARGE SCALE GENOMIC DNA]</scope>
</reference>
<sequence length="113" mass="12856">MSDIDLSDLDNFEKDAEGAKAPSVPYYEKSLEIIRQSMGTVRQEILLSLPDGSSHIVYVTGIKIEPSGKVSVDFGTPSEDRKAELAVHVEKCVTMQIQDEIDKIKMKKRWWKW</sequence>